<evidence type="ECO:0000256" key="3">
    <source>
        <dbReference type="ARBA" id="ARBA00006105"/>
    </source>
</evidence>
<dbReference type="Proteomes" id="UP001201980">
    <property type="component" value="Unassembled WGS sequence"/>
</dbReference>
<evidence type="ECO:0000256" key="15">
    <source>
        <dbReference type="PIRSR" id="PIRSR601834-1"/>
    </source>
</evidence>
<comment type="cofactor">
    <cofactor evidence="1 15 16">
        <name>FAD</name>
        <dbReference type="ChEBI" id="CHEBI:57692"/>
    </cofactor>
</comment>
<comment type="caution">
    <text evidence="18">The sequence shown here is derived from an EMBL/GenBank/DDBJ whole genome shotgun (WGS) entry which is preliminary data.</text>
</comment>
<feature type="domain" description="FAD-binding FR-type" evidence="17">
    <location>
        <begin position="95"/>
        <end position="201"/>
    </location>
</feature>
<dbReference type="AlphaFoldDB" id="A0AAD5RYZ1"/>
<keyword evidence="8" id="KW-1133">Transmembrane helix</keyword>
<dbReference type="SUPFAM" id="SSF52343">
    <property type="entry name" value="Ferredoxin reductase-like, C-terminal NADP-linked domain"/>
    <property type="match status" value="1"/>
</dbReference>
<dbReference type="InterPro" id="IPR039261">
    <property type="entry name" value="FNR_nucleotide-bd"/>
</dbReference>
<evidence type="ECO:0000256" key="16">
    <source>
        <dbReference type="RuleBase" id="RU361226"/>
    </source>
</evidence>
<keyword evidence="19" id="KW-1185">Reference proteome</keyword>
<dbReference type="PRINTS" id="PR00371">
    <property type="entry name" value="FPNCR"/>
</dbReference>
<dbReference type="GO" id="GO:0090524">
    <property type="term" value="F:cytochrome-b5 reductase activity, acting on NADH"/>
    <property type="evidence" value="ECO:0007669"/>
    <property type="project" value="UniProtKB-EC"/>
</dbReference>
<feature type="binding site" evidence="15">
    <location>
        <position position="152"/>
    </location>
    <ligand>
        <name>FAD</name>
        <dbReference type="ChEBI" id="CHEBI:57692"/>
    </ligand>
</feature>
<evidence type="ECO:0000256" key="14">
    <source>
        <dbReference type="ARBA" id="ARBA00047682"/>
    </source>
</evidence>
<dbReference type="Gene3D" id="2.40.30.10">
    <property type="entry name" value="Translation factors"/>
    <property type="match status" value="1"/>
</dbReference>
<gene>
    <name evidence="18" type="ORF">MKZ38_001787</name>
</gene>
<keyword evidence="4 15" id="KW-0285">Flavoprotein</keyword>
<evidence type="ECO:0000256" key="6">
    <source>
        <dbReference type="ARBA" id="ARBA00022787"/>
    </source>
</evidence>
<keyword evidence="12" id="KW-0472">Membrane</keyword>
<dbReference type="Pfam" id="PF00970">
    <property type="entry name" value="FAD_binding_6"/>
    <property type="match status" value="1"/>
</dbReference>
<feature type="binding site" evidence="15">
    <location>
        <position position="176"/>
    </location>
    <ligand>
        <name>FAD</name>
        <dbReference type="ChEBI" id="CHEBI:57692"/>
    </ligand>
</feature>
<dbReference type="InterPro" id="IPR008333">
    <property type="entry name" value="Cbr1-like_FAD-bd_dom"/>
</dbReference>
<keyword evidence="7 15" id="KW-0274">FAD</keyword>
<evidence type="ECO:0000256" key="4">
    <source>
        <dbReference type="ARBA" id="ARBA00022630"/>
    </source>
</evidence>
<evidence type="ECO:0000256" key="5">
    <source>
        <dbReference type="ARBA" id="ARBA00022692"/>
    </source>
</evidence>
<evidence type="ECO:0000256" key="1">
    <source>
        <dbReference type="ARBA" id="ARBA00001974"/>
    </source>
</evidence>
<evidence type="ECO:0000256" key="8">
    <source>
        <dbReference type="ARBA" id="ARBA00022989"/>
    </source>
</evidence>
<evidence type="ECO:0000256" key="2">
    <source>
        <dbReference type="ARBA" id="ARBA00004572"/>
    </source>
</evidence>
<evidence type="ECO:0000256" key="13">
    <source>
        <dbReference type="ARBA" id="ARBA00037464"/>
    </source>
</evidence>
<dbReference type="GO" id="GO:0005741">
    <property type="term" value="C:mitochondrial outer membrane"/>
    <property type="evidence" value="ECO:0007669"/>
    <property type="project" value="UniProtKB-SubCell"/>
</dbReference>
<dbReference type="PROSITE" id="PS51384">
    <property type="entry name" value="FAD_FR"/>
    <property type="match status" value="1"/>
</dbReference>
<dbReference type="InterPro" id="IPR001709">
    <property type="entry name" value="Flavoprot_Pyr_Nucl_cyt_Rdtase"/>
</dbReference>
<proteinExistence type="inferred from homology"/>
<dbReference type="InterPro" id="IPR017927">
    <property type="entry name" value="FAD-bd_FR_type"/>
</dbReference>
<dbReference type="FunFam" id="2.40.30.10:FF:000032">
    <property type="entry name" value="NADH-cytochrome b5 reductase"/>
    <property type="match status" value="1"/>
</dbReference>
<dbReference type="CDD" id="cd06183">
    <property type="entry name" value="cyt_b5_reduct_like"/>
    <property type="match status" value="1"/>
</dbReference>
<dbReference type="InterPro" id="IPR017938">
    <property type="entry name" value="Riboflavin_synthase-like_b-brl"/>
</dbReference>
<dbReference type="FunFam" id="3.40.50.80:FF:000009">
    <property type="entry name" value="NADH-cytochrome b5 reductase"/>
    <property type="match status" value="1"/>
</dbReference>
<dbReference type="Pfam" id="PF00175">
    <property type="entry name" value="NAD_binding_1"/>
    <property type="match status" value="1"/>
</dbReference>
<feature type="binding site" evidence="15">
    <location>
        <position position="151"/>
    </location>
    <ligand>
        <name>FAD</name>
        <dbReference type="ChEBI" id="CHEBI:57692"/>
    </ligand>
</feature>
<feature type="binding site" evidence="15">
    <location>
        <position position="218"/>
    </location>
    <ligand>
        <name>FAD</name>
        <dbReference type="ChEBI" id="CHEBI:57692"/>
    </ligand>
</feature>
<dbReference type="Gene3D" id="3.40.50.80">
    <property type="entry name" value="Nucleotide-binding domain of ferredoxin-NADP reductase (FNR) module"/>
    <property type="match status" value="1"/>
</dbReference>
<keyword evidence="6" id="KW-1000">Mitochondrion outer membrane</keyword>
<comment type="similarity">
    <text evidence="3 16">Belongs to the flavoprotein pyridine nucleotide cytochrome reductase family.</text>
</comment>
<name>A0AAD5RYZ1_9PEZI</name>
<keyword evidence="10 16" id="KW-0520">NAD</keyword>
<feature type="binding site" evidence="15">
    <location>
        <position position="169"/>
    </location>
    <ligand>
        <name>FAD</name>
        <dbReference type="ChEBI" id="CHEBI:57692"/>
    </ligand>
</feature>
<keyword evidence="5" id="KW-0812">Transmembrane</keyword>
<accession>A0AAD5RYZ1</accession>
<feature type="binding site" evidence="15">
    <location>
        <position position="167"/>
    </location>
    <ligand>
        <name>FAD</name>
        <dbReference type="ChEBI" id="CHEBI:57692"/>
    </ligand>
</feature>
<reference evidence="18" key="1">
    <citation type="submission" date="2022-07" db="EMBL/GenBank/DDBJ databases">
        <title>Draft genome sequence of Zalerion maritima ATCC 34329, a (micro)plastics degrading marine fungus.</title>
        <authorList>
            <person name="Paco A."/>
            <person name="Goncalves M.F.M."/>
            <person name="Rocha-Santos T.A.P."/>
            <person name="Alves A."/>
        </authorList>
    </citation>
    <scope>NUCLEOTIDE SEQUENCE</scope>
    <source>
        <strain evidence="18">ATCC 34329</strain>
    </source>
</reference>
<dbReference type="SUPFAM" id="SSF63380">
    <property type="entry name" value="Riboflavin synthase domain-like"/>
    <property type="match status" value="1"/>
</dbReference>
<evidence type="ECO:0000313" key="19">
    <source>
        <dbReference type="Proteomes" id="UP001201980"/>
    </source>
</evidence>
<evidence type="ECO:0000256" key="11">
    <source>
        <dbReference type="ARBA" id="ARBA00023128"/>
    </source>
</evidence>
<sequence>MFARTAFRAAQPLRQQARRSYASGSSAGTPWGKALLLGGGVTMLGLGGYAYTNTSVPQAKAAASAAAQGEGMSEFLTRSGTSTEGMTPYLKGGEQGWMGLKLESVEDVTHNTKKFSFSLPDPEMVSGVFTTSAILTKCVPEGGDGKPVIRPYTPVSPNNAKGHMDLLVKKYEGGPMSTFLHSMTPGQTLDVKGPLPKYWWSPNKHRHVAMVAGGTGITPMWQLIHEIFADPQSRTKVTLVLGNIKEEDILLKKQLQDLENLFPRQFRVFYTLDDPPEGWKGEKGHVTSELLKQVFPEPKEDNIKLFVCGPPGMMKAVSGPKKSPKDQGELSGILKELGYGQDQVYKF</sequence>
<dbReference type="GO" id="GO:0006696">
    <property type="term" value="P:ergosterol biosynthetic process"/>
    <property type="evidence" value="ECO:0007669"/>
    <property type="project" value="TreeGrafter"/>
</dbReference>
<comment type="catalytic activity">
    <reaction evidence="14 16">
        <text>2 Fe(III)-[cytochrome b5] + NADH = 2 Fe(II)-[cytochrome b5] + NAD(+) + H(+)</text>
        <dbReference type="Rhea" id="RHEA:46680"/>
        <dbReference type="Rhea" id="RHEA-COMP:10438"/>
        <dbReference type="Rhea" id="RHEA-COMP:10439"/>
        <dbReference type="ChEBI" id="CHEBI:15378"/>
        <dbReference type="ChEBI" id="CHEBI:29033"/>
        <dbReference type="ChEBI" id="CHEBI:29034"/>
        <dbReference type="ChEBI" id="CHEBI:57540"/>
        <dbReference type="ChEBI" id="CHEBI:57945"/>
        <dbReference type="EC" id="1.6.2.2"/>
    </reaction>
</comment>
<evidence type="ECO:0000256" key="9">
    <source>
        <dbReference type="ARBA" id="ARBA00023002"/>
    </source>
</evidence>
<evidence type="ECO:0000259" key="17">
    <source>
        <dbReference type="PROSITE" id="PS51384"/>
    </source>
</evidence>
<keyword evidence="9 16" id="KW-0560">Oxidoreductase</keyword>
<evidence type="ECO:0000256" key="12">
    <source>
        <dbReference type="ARBA" id="ARBA00023136"/>
    </source>
</evidence>
<evidence type="ECO:0000313" key="18">
    <source>
        <dbReference type="EMBL" id="KAJ2906427.1"/>
    </source>
</evidence>
<feature type="binding site" evidence="15">
    <location>
        <position position="150"/>
    </location>
    <ligand>
        <name>FAD</name>
        <dbReference type="ChEBI" id="CHEBI:57692"/>
    </ligand>
</feature>
<dbReference type="PANTHER" id="PTHR19370">
    <property type="entry name" value="NADH-CYTOCHROME B5 REDUCTASE"/>
    <property type="match status" value="1"/>
</dbReference>
<protein>
    <recommendedName>
        <fullName evidence="16">NADH-cytochrome b5 reductase</fullName>
        <ecNumber evidence="16">1.6.2.2</ecNumber>
    </recommendedName>
</protein>
<dbReference type="InterPro" id="IPR001433">
    <property type="entry name" value="OxRdtase_FAD/NAD-bd"/>
</dbReference>
<organism evidence="18 19">
    <name type="scientific">Zalerion maritima</name>
    <dbReference type="NCBI Taxonomy" id="339359"/>
    <lineage>
        <taxon>Eukaryota</taxon>
        <taxon>Fungi</taxon>
        <taxon>Dikarya</taxon>
        <taxon>Ascomycota</taxon>
        <taxon>Pezizomycotina</taxon>
        <taxon>Sordariomycetes</taxon>
        <taxon>Lulworthiomycetidae</taxon>
        <taxon>Lulworthiales</taxon>
        <taxon>Lulworthiaceae</taxon>
        <taxon>Zalerion</taxon>
    </lineage>
</organism>
<dbReference type="EC" id="1.6.2.2" evidence="16"/>
<evidence type="ECO:0000256" key="7">
    <source>
        <dbReference type="ARBA" id="ARBA00022827"/>
    </source>
</evidence>
<feature type="binding site" evidence="15">
    <location>
        <position position="177"/>
    </location>
    <ligand>
        <name>FAD</name>
        <dbReference type="ChEBI" id="CHEBI:57692"/>
    </ligand>
</feature>
<evidence type="ECO:0000256" key="10">
    <source>
        <dbReference type="ARBA" id="ARBA00023027"/>
    </source>
</evidence>
<dbReference type="InterPro" id="IPR001834">
    <property type="entry name" value="CBR-like"/>
</dbReference>
<dbReference type="PANTHER" id="PTHR19370:SF171">
    <property type="entry name" value="NADH-CYTOCHROME B5 REDUCTASE 2"/>
    <property type="match status" value="1"/>
</dbReference>
<keyword evidence="11" id="KW-0496">Mitochondrion</keyword>
<comment type="function">
    <text evidence="13">May mediate the reduction of outer membrane cytochrome b5.</text>
</comment>
<dbReference type="EMBL" id="JAKWBI020000014">
    <property type="protein sequence ID" value="KAJ2906427.1"/>
    <property type="molecule type" value="Genomic_DNA"/>
</dbReference>
<comment type="subcellular location">
    <subcellularLocation>
        <location evidence="2">Mitochondrion outer membrane</location>
        <topology evidence="2">Single-pass membrane protein</topology>
    </subcellularLocation>
</comment>